<dbReference type="Proteomes" id="UP000033411">
    <property type="component" value="Unassembled WGS sequence"/>
</dbReference>
<protein>
    <submittedName>
        <fullName evidence="1">Uncharacterized protein</fullName>
    </submittedName>
</protein>
<sequence length="66" mass="7229">MTIGKGLVVSEGQRGQVTVRCPLIAITPTAIVITRLVRVIHLLSQPGEWIARTGRVMTLVLRAPHF</sequence>
<organism evidence="1 2">
    <name type="scientific">Devosia epidermidihirudinis</name>
    <dbReference type="NCBI Taxonomy" id="1293439"/>
    <lineage>
        <taxon>Bacteria</taxon>
        <taxon>Pseudomonadati</taxon>
        <taxon>Pseudomonadota</taxon>
        <taxon>Alphaproteobacteria</taxon>
        <taxon>Hyphomicrobiales</taxon>
        <taxon>Devosiaceae</taxon>
        <taxon>Devosia</taxon>
    </lineage>
</organism>
<proteinExistence type="predicted"/>
<gene>
    <name evidence="1" type="ORF">WH87_15830</name>
</gene>
<reference evidence="1 2" key="1">
    <citation type="submission" date="2015-03" db="EMBL/GenBank/DDBJ databases">
        <authorList>
            <person name="Lepp D."/>
            <person name="Hassan Y.I."/>
            <person name="Li X.-Z."/>
            <person name="Zhou T."/>
        </authorList>
    </citation>
    <scope>NUCLEOTIDE SEQUENCE [LARGE SCALE GENOMIC DNA]</scope>
    <source>
        <strain evidence="1 2">E84</strain>
    </source>
</reference>
<keyword evidence="2" id="KW-1185">Reference proteome</keyword>
<dbReference type="EMBL" id="LANJ01000045">
    <property type="protein sequence ID" value="KKC35532.1"/>
    <property type="molecule type" value="Genomic_DNA"/>
</dbReference>
<dbReference type="AlphaFoldDB" id="A0A0F5Q3R8"/>
<accession>A0A0F5Q3R8</accession>
<evidence type="ECO:0000313" key="1">
    <source>
        <dbReference type="EMBL" id="KKC35532.1"/>
    </source>
</evidence>
<dbReference type="STRING" id="1293439.WH87_15830"/>
<evidence type="ECO:0000313" key="2">
    <source>
        <dbReference type="Proteomes" id="UP000033411"/>
    </source>
</evidence>
<dbReference type="PATRIC" id="fig|1293439.3.peg.3227"/>
<comment type="caution">
    <text evidence="1">The sequence shown here is derived from an EMBL/GenBank/DDBJ whole genome shotgun (WGS) entry which is preliminary data.</text>
</comment>
<name>A0A0F5Q3R8_9HYPH</name>